<dbReference type="PROSITE" id="PS01360">
    <property type="entry name" value="ZF_MYND_1"/>
    <property type="match status" value="1"/>
</dbReference>
<evidence type="ECO:0000256" key="5">
    <source>
        <dbReference type="ARBA" id="ARBA00022771"/>
    </source>
</evidence>
<dbReference type="GO" id="GO:0008170">
    <property type="term" value="F:N-methyltransferase activity"/>
    <property type="evidence" value="ECO:0007669"/>
    <property type="project" value="UniProtKB-ARBA"/>
</dbReference>
<dbReference type="InterPro" id="IPR052097">
    <property type="entry name" value="SET-MYND_domain_protein"/>
</dbReference>
<evidence type="ECO:0000256" key="7">
    <source>
        <dbReference type="PROSITE-ProRule" id="PRU00134"/>
    </source>
</evidence>
<keyword evidence="4" id="KW-0479">Metal-binding</keyword>
<dbReference type="PANTHER" id="PTHR46165">
    <property type="entry name" value="SET AND MYND DOMAIN-CONTAINING PROTEIN 4"/>
    <property type="match status" value="1"/>
</dbReference>
<dbReference type="SMART" id="SM00317">
    <property type="entry name" value="SET"/>
    <property type="match status" value="1"/>
</dbReference>
<dbReference type="SUPFAM" id="SSF144232">
    <property type="entry name" value="HIT/MYND zinc finger-like"/>
    <property type="match status" value="1"/>
</dbReference>
<dbReference type="PANTHER" id="PTHR46165:SF2">
    <property type="entry name" value="SET AND MYND DOMAIN-CONTAINING PROTEIN 4"/>
    <property type="match status" value="1"/>
</dbReference>
<evidence type="ECO:0000256" key="4">
    <source>
        <dbReference type="ARBA" id="ARBA00022723"/>
    </source>
</evidence>
<evidence type="ECO:0008006" key="12">
    <source>
        <dbReference type="Google" id="ProtNLM"/>
    </source>
</evidence>
<dbReference type="GO" id="GO:0032259">
    <property type="term" value="P:methylation"/>
    <property type="evidence" value="ECO:0007669"/>
    <property type="project" value="UniProtKB-KW"/>
</dbReference>
<evidence type="ECO:0000313" key="11">
    <source>
        <dbReference type="Proteomes" id="UP001627154"/>
    </source>
</evidence>
<keyword evidence="1" id="KW-0489">Methyltransferase</keyword>
<accession>A0ABD2W305</accession>
<evidence type="ECO:0000259" key="8">
    <source>
        <dbReference type="PROSITE" id="PS50280"/>
    </source>
</evidence>
<dbReference type="Gene3D" id="1.10.220.160">
    <property type="match status" value="1"/>
</dbReference>
<dbReference type="SUPFAM" id="SSF82199">
    <property type="entry name" value="SET domain"/>
    <property type="match status" value="1"/>
</dbReference>
<dbReference type="InterPro" id="IPR002893">
    <property type="entry name" value="Znf_MYND"/>
</dbReference>
<dbReference type="CDD" id="cd20071">
    <property type="entry name" value="SET_SMYD"/>
    <property type="match status" value="1"/>
</dbReference>
<dbReference type="GO" id="GO:0008757">
    <property type="term" value="F:S-adenosylmethionine-dependent methyltransferase activity"/>
    <property type="evidence" value="ECO:0007669"/>
    <property type="project" value="UniProtKB-ARBA"/>
</dbReference>
<reference evidence="10 11" key="1">
    <citation type="journal article" date="2024" name="bioRxiv">
        <title>A reference genome for Trichogramma kaykai: A tiny desert-dwelling parasitoid wasp with competing sex-ratio distorters.</title>
        <authorList>
            <person name="Culotta J."/>
            <person name="Lindsey A.R."/>
        </authorList>
    </citation>
    <scope>NUCLEOTIDE SEQUENCE [LARGE SCALE GENOMIC DNA]</scope>
    <source>
        <strain evidence="10 11">KSX58</strain>
    </source>
</reference>
<evidence type="ECO:0000256" key="1">
    <source>
        <dbReference type="ARBA" id="ARBA00022603"/>
    </source>
</evidence>
<dbReference type="GO" id="GO:0008276">
    <property type="term" value="F:protein methyltransferase activity"/>
    <property type="evidence" value="ECO:0007669"/>
    <property type="project" value="UniProtKB-ARBA"/>
</dbReference>
<keyword evidence="2" id="KW-0808">Transferase</keyword>
<evidence type="ECO:0000259" key="9">
    <source>
        <dbReference type="PROSITE" id="PS50865"/>
    </source>
</evidence>
<keyword evidence="5 7" id="KW-0863">Zinc-finger</keyword>
<dbReference type="PROSITE" id="PS50865">
    <property type="entry name" value="ZF_MYND_2"/>
    <property type="match status" value="1"/>
</dbReference>
<feature type="domain" description="SET" evidence="8">
    <location>
        <begin position="203"/>
        <end position="495"/>
    </location>
</feature>
<feature type="domain" description="MYND-type" evidence="9">
    <location>
        <begin position="254"/>
        <end position="293"/>
    </location>
</feature>
<gene>
    <name evidence="10" type="ORF">TKK_017513</name>
</gene>
<dbReference type="GO" id="GO:0008270">
    <property type="term" value="F:zinc ion binding"/>
    <property type="evidence" value="ECO:0007669"/>
    <property type="project" value="UniProtKB-KW"/>
</dbReference>
<name>A0ABD2W305_9HYME</name>
<dbReference type="EMBL" id="JBJJXI010000139">
    <property type="protein sequence ID" value="KAL3387203.1"/>
    <property type="molecule type" value="Genomic_DNA"/>
</dbReference>
<keyword evidence="6" id="KW-0862">Zinc</keyword>
<evidence type="ECO:0000313" key="10">
    <source>
        <dbReference type="EMBL" id="KAL3387203.1"/>
    </source>
</evidence>
<sequence length="631" mass="73298">MDAEYKDILDYLSQPNFEQIKTELSRWNIEYEIKNAGESVKAVRMGNKIYNKKSHTDEEHKRILYFYNMGIAYAPSGSAELIHAYTNRVNLLIHLNKFNEAIGSIDTILALTNSDRIKLGLYCQKAICLAALSPSTKDDVFKEVDRYFMKVKLSVKNTDVLSDLIQDIKEQKFQAESIEQFKLNNQEFLQEKEQYNKIIIDREKVDPFDFVEIKLTKNMGRGLFAKKNFKAGDLVLVEKPCMIGPSFDNQYVICSQCLSVAWTGIPCETCHDYIFCSLKCKTMAWDEYHYMECSITPYLILYHSNLPPWVHIGLKFVISLMKDYKTIDELKSKLNIPKNDQVKIENHKFEPKINLLYKLMSLSHNLSEQRKMNSTAYTVVALIIAGKYTTFFSEKFNDIRNYNFSKNEDFLFIASLLSRLVRMGSVNTHEIADNPAVLLPTRSSIVRGFCLGLIGSHINHSCAPNIQRCFSDDMNYVFYTTEPIASGTQLLDSYNDLFYNTPLEVRKRDDLNFVCQCIACKEKWPCLILSKVAKAFIADKAKYDQTTYWKEISFMTKIDTLIQTFRYRQYLIDKDYIQMVADHINEVADILPQPSLVRCVLLKMFERIMDKYYGFTQPFENFCSSKIELVL</sequence>
<dbReference type="Gene3D" id="6.10.140.2220">
    <property type="match status" value="1"/>
</dbReference>
<keyword evidence="11" id="KW-1185">Reference proteome</keyword>
<dbReference type="Proteomes" id="UP001627154">
    <property type="component" value="Unassembled WGS sequence"/>
</dbReference>
<dbReference type="AlphaFoldDB" id="A0ABD2W305"/>
<dbReference type="Pfam" id="PF00856">
    <property type="entry name" value="SET"/>
    <property type="match status" value="1"/>
</dbReference>
<keyword evidence="3" id="KW-0949">S-adenosyl-L-methionine</keyword>
<dbReference type="Gene3D" id="2.170.270.10">
    <property type="entry name" value="SET domain"/>
    <property type="match status" value="1"/>
</dbReference>
<evidence type="ECO:0000256" key="6">
    <source>
        <dbReference type="ARBA" id="ARBA00022833"/>
    </source>
</evidence>
<comment type="caution">
    <text evidence="10">The sequence shown here is derived from an EMBL/GenBank/DDBJ whole genome shotgun (WGS) entry which is preliminary data.</text>
</comment>
<dbReference type="InterPro" id="IPR001214">
    <property type="entry name" value="SET_dom"/>
</dbReference>
<proteinExistence type="predicted"/>
<dbReference type="InterPro" id="IPR046341">
    <property type="entry name" value="SET_dom_sf"/>
</dbReference>
<evidence type="ECO:0000256" key="3">
    <source>
        <dbReference type="ARBA" id="ARBA00022691"/>
    </source>
</evidence>
<evidence type="ECO:0000256" key="2">
    <source>
        <dbReference type="ARBA" id="ARBA00022679"/>
    </source>
</evidence>
<organism evidence="10 11">
    <name type="scientific">Trichogramma kaykai</name>
    <dbReference type="NCBI Taxonomy" id="54128"/>
    <lineage>
        <taxon>Eukaryota</taxon>
        <taxon>Metazoa</taxon>
        <taxon>Ecdysozoa</taxon>
        <taxon>Arthropoda</taxon>
        <taxon>Hexapoda</taxon>
        <taxon>Insecta</taxon>
        <taxon>Pterygota</taxon>
        <taxon>Neoptera</taxon>
        <taxon>Endopterygota</taxon>
        <taxon>Hymenoptera</taxon>
        <taxon>Apocrita</taxon>
        <taxon>Proctotrupomorpha</taxon>
        <taxon>Chalcidoidea</taxon>
        <taxon>Trichogrammatidae</taxon>
        <taxon>Trichogramma</taxon>
    </lineage>
</organism>
<protein>
    <recommendedName>
        <fullName evidence="12">MYND-type domain-containing protein</fullName>
    </recommendedName>
</protein>
<dbReference type="PROSITE" id="PS50280">
    <property type="entry name" value="SET"/>
    <property type="match status" value="1"/>
</dbReference>